<accession>A0A9D4KKV9</accession>
<comment type="similarity">
    <text evidence="1">Belongs to the peptidase C14A family.</text>
</comment>
<dbReference type="InterPro" id="IPR011600">
    <property type="entry name" value="Pept_C14_caspase"/>
</dbReference>
<dbReference type="AlphaFoldDB" id="A0A9D4KKV9"/>
<feature type="compositionally biased region" description="Acidic residues" evidence="2">
    <location>
        <begin position="171"/>
        <end position="180"/>
    </location>
</feature>
<dbReference type="GO" id="GO:0004197">
    <property type="term" value="F:cysteine-type endopeptidase activity"/>
    <property type="evidence" value="ECO:0007669"/>
    <property type="project" value="InterPro"/>
</dbReference>
<dbReference type="PRINTS" id="PR00376">
    <property type="entry name" value="IL1BCENZYME"/>
</dbReference>
<dbReference type="GO" id="GO:0006508">
    <property type="term" value="P:proteolysis"/>
    <property type="evidence" value="ECO:0007669"/>
    <property type="project" value="InterPro"/>
</dbReference>
<dbReference type="OrthoDB" id="6126938at2759"/>
<name>A0A9D4KKV9_DREPO</name>
<organism evidence="4 5">
    <name type="scientific">Dreissena polymorpha</name>
    <name type="common">Zebra mussel</name>
    <name type="synonym">Mytilus polymorpha</name>
    <dbReference type="NCBI Taxonomy" id="45954"/>
    <lineage>
        <taxon>Eukaryota</taxon>
        <taxon>Metazoa</taxon>
        <taxon>Spiralia</taxon>
        <taxon>Lophotrochozoa</taxon>
        <taxon>Mollusca</taxon>
        <taxon>Bivalvia</taxon>
        <taxon>Autobranchia</taxon>
        <taxon>Heteroconchia</taxon>
        <taxon>Euheterodonta</taxon>
        <taxon>Imparidentia</taxon>
        <taxon>Neoheterodontei</taxon>
        <taxon>Myida</taxon>
        <taxon>Dreissenoidea</taxon>
        <taxon>Dreissenidae</taxon>
        <taxon>Dreissena</taxon>
    </lineage>
</organism>
<dbReference type="PROSITE" id="PS50208">
    <property type="entry name" value="CASPASE_P20"/>
    <property type="match status" value="1"/>
</dbReference>
<dbReference type="InterPro" id="IPR001309">
    <property type="entry name" value="Pept_C14_p20"/>
</dbReference>
<feature type="domain" description="Caspase family p20" evidence="3">
    <location>
        <begin position="2"/>
        <end position="134"/>
    </location>
</feature>
<dbReference type="PANTHER" id="PTHR10454">
    <property type="entry name" value="CASPASE"/>
    <property type="match status" value="1"/>
</dbReference>
<dbReference type="InterPro" id="IPR029030">
    <property type="entry name" value="Caspase-like_dom_sf"/>
</dbReference>
<sequence length="309" mass="34574">MTFGTAIIIVNEFKDHLKLKRNGANKDYENMNKMFKDLGFDVKPHFEIAASKIQTVFKEASSIQSDIIVFVISTHGEESHLANISSNGSKVYDQMIMGSDGQTVSVNDLLSLLDNDALKGKTKLCFMQACRSITNGDPTQKVDLGVTVGVADGMQIYKAKDEDKADGMWVDSEDETDPGEGDTGVMPKLPETEIGPQKSANYSKSEIAPEKCESEIAIAPVQCPRDCLVMYGVQPHKEALRGKEKGSWMLHYMFQARDILTENDGNVLKYLTTVLRKMADHESKYEKQRVKICGTIYHRLTREVFIKKM</sequence>
<dbReference type="Gene3D" id="3.40.50.1460">
    <property type="match status" value="1"/>
</dbReference>
<gene>
    <name evidence="4" type="ORF">DPMN_114971</name>
</gene>
<reference evidence="4" key="1">
    <citation type="journal article" date="2019" name="bioRxiv">
        <title>The Genome of the Zebra Mussel, Dreissena polymorpha: A Resource for Invasive Species Research.</title>
        <authorList>
            <person name="McCartney M.A."/>
            <person name="Auch B."/>
            <person name="Kono T."/>
            <person name="Mallez S."/>
            <person name="Zhang Y."/>
            <person name="Obille A."/>
            <person name="Becker A."/>
            <person name="Abrahante J.E."/>
            <person name="Garbe J."/>
            <person name="Badalamenti J.P."/>
            <person name="Herman A."/>
            <person name="Mangelson H."/>
            <person name="Liachko I."/>
            <person name="Sullivan S."/>
            <person name="Sone E.D."/>
            <person name="Koren S."/>
            <person name="Silverstein K.A.T."/>
            <person name="Beckman K.B."/>
            <person name="Gohl D.M."/>
        </authorList>
    </citation>
    <scope>NUCLEOTIDE SEQUENCE</scope>
    <source>
        <strain evidence="4">Duluth1</strain>
        <tissue evidence="4">Whole animal</tissue>
    </source>
</reference>
<evidence type="ECO:0000256" key="1">
    <source>
        <dbReference type="ARBA" id="ARBA00010134"/>
    </source>
</evidence>
<evidence type="ECO:0000313" key="5">
    <source>
        <dbReference type="Proteomes" id="UP000828390"/>
    </source>
</evidence>
<proteinExistence type="inferred from homology"/>
<evidence type="ECO:0000313" key="4">
    <source>
        <dbReference type="EMBL" id="KAH3841506.1"/>
    </source>
</evidence>
<evidence type="ECO:0000259" key="3">
    <source>
        <dbReference type="PROSITE" id="PS50208"/>
    </source>
</evidence>
<dbReference type="InterPro" id="IPR015917">
    <property type="entry name" value="Pept_C14A"/>
</dbReference>
<dbReference type="Pfam" id="PF00656">
    <property type="entry name" value="Peptidase_C14"/>
    <property type="match status" value="1"/>
</dbReference>
<dbReference type="SUPFAM" id="SSF52129">
    <property type="entry name" value="Caspase-like"/>
    <property type="match status" value="1"/>
</dbReference>
<keyword evidence="5" id="KW-1185">Reference proteome</keyword>
<dbReference type="SMART" id="SM00115">
    <property type="entry name" value="CASc"/>
    <property type="match status" value="1"/>
</dbReference>
<dbReference type="EMBL" id="JAIWYP010000004">
    <property type="protein sequence ID" value="KAH3841506.1"/>
    <property type="molecule type" value="Genomic_DNA"/>
</dbReference>
<feature type="region of interest" description="Disordered" evidence="2">
    <location>
        <begin position="165"/>
        <end position="206"/>
    </location>
</feature>
<comment type="caution">
    <text evidence="4">The sequence shown here is derived from an EMBL/GenBank/DDBJ whole genome shotgun (WGS) entry which is preliminary data.</text>
</comment>
<dbReference type="Proteomes" id="UP000828390">
    <property type="component" value="Unassembled WGS sequence"/>
</dbReference>
<protein>
    <recommendedName>
        <fullName evidence="3">Caspase family p20 domain-containing protein</fullName>
    </recommendedName>
</protein>
<reference evidence="4" key="2">
    <citation type="submission" date="2020-11" db="EMBL/GenBank/DDBJ databases">
        <authorList>
            <person name="McCartney M.A."/>
            <person name="Auch B."/>
            <person name="Kono T."/>
            <person name="Mallez S."/>
            <person name="Becker A."/>
            <person name="Gohl D.M."/>
            <person name="Silverstein K.A.T."/>
            <person name="Koren S."/>
            <person name="Bechman K.B."/>
            <person name="Herman A."/>
            <person name="Abrahante J.E."/>
            <person name="Garbe J."/>
        </authorList>
    </citation>
    <scope>NUCLEOTIDE SEQUENCE</scope>
    <source>
        <strain evidence="4">Duluth1</strain>
        <tissue evidence="4">Whole animal</tissue>
    </source>
</reference>
<dbReference type="PANTHER" id="PTHR10454:SF210">
    <property type="entry name" value="CASPASE-2"/>
    <property type="match status" value="1"/>
</dbReference>
<dbReference type="InterPro" id="IPR002398">
    <property type="entry name" value="Pept_C14"/>
</dbReference>
<evidence type="ECO:0000256" key="2">
    <source>
        <dbReference type="SAM" id="MobiDB-lite"/>
    </source>
</evidence>